<keyword evidence="5 7" id="KW-1133">Transmembrane helix</keyword>
<keyword evidence="6 7" id="KW-0472">Membrane</keyword>
<dbReference type="Proteomes" id="UP001343257">
    <property type="component" value="Unassembled WGS sequence"/>
</dbReference>
<evidence type="ECO:0000259" key="8">
    <source>
        <dbReference type="Pfam" id="PF00892"/>
    </source>
</evidence>
<evidence type="ECO:0000256" key="4">
    <source>
        <dbReference type="ARBA" id="ARBA00022692"/>
    </source>
</evidence>
<reference evidence="9 10" key="1">
    <citation type="submission" date="2023-03" db="EMBL/GenBank/DDBJ databases">
        <title>Bacillus Genome Sequencing.</title>
        <authorList>
            <person name="Dunlap C."/>
        </authorList>
    </citation>
    <scope>NUCLEOTIDE SEQUENCE [LARGE SCALE GENOMIC DNA]</scope>
    <source>
        <strain evidence="9 10">NRS-52</strain>
    </source>
</reference>
<gene>
    <name evidence="9" type="ORF">P9847_19540</name>
</gene>
<dbReference type="EMBL" id="JARTLD010000049">
    <property type="protein sequence ID" value="MED5019501.1"/>
    <property type="molecule type" value="Genomic_DNA"/>
</dbReference>
<comment type="similarity">
    <text evidence="2">Belongs to the EamA transporter family.</text>
</comment>
<accession>A0ABU6PXB3</accession>
<feature type="transmembrane region" description="Helical" evidence="7">
    <location>
        <begin position="7"/>
        <end position="24"/>
    </location>
</feature>
<evidence type="ECO:0000256" key="2">
    <source>
        <dbReference type="ARBA" id="ARBA00007362"/>
    </source>
</evidence>
<comment type="caution">
    <text evidence="9">The sequence shown here is derived from an EMBL/GenBank/DDBJ whole genome shotgun (WGS) entry which is preliminary data.</text>
</comment>
<evidence type="ECO:0000256" key="6">
    <source>
        <dbReference type="ARBA" id="ARBA00023136"/>
    </source>
</evidence>
<feature type="transmembrane region" description="Helical" evidence="7">
    <location>
        <begin position="119"/>
        <end position="136"/>
    </location>
</feature>
<keyword evidence="4 7" id="KW-0812">Transmembrane</keyword>
<dbReference type="Pfam" id="PF00892">
    <property type="entry name" value="EamA"/>
    <property type="match status" value="2"/>
</dbReference>
<feature type="transmembrane region" description="Helical" evidence="7">
    <location>
        <begin position="173"/>
        <end position="194"/>
    </location>
</feature>
<dbReference type="SUPFAM" id="SSF103481">
    <property type="entry name" value="Multidrug resistance efflux transporter EmrE"/>
    <property type="match status" value="2"/>
</dbReference>
<organism evidence="9 10">
    <name type="scientific">Paenibacillus chibensis</name>
    <dbReference type="NCBI Taxonomy" id="59846"/>
    <lineage>
        <taxon>Bacteria</taxon>
        <taxon>Bacillati</taxon>
        <taxon>Bacillota</taxon>
        <taxon>Bacilli</taxon>
        <taxon>Bacillales</taxon>
        <taxon>Paenibacillaceae</taxon>
        <taxon>Paenibacillus</taxon>
    </lineage>
</organism>
<feature type="domain" description="EamA" evidence="8">
    <location>
        <begin position="6"/>
        <end position="135"/>
    </location>
</feature>
<feature type="transmembrane region" description="Helical" evidence="7">
    <location>
        <begin position="206"/>
        <end position="226"/>
    </location>
</feature>
<evidence type="ECO:0000256" key="1">
    <source>
        <dbReference type="ARBA" id="ARBA00004651"/>
    </source>
</evidence>
<dbReference type="InterPro" id="IPR000620">
    <property type="entry name" value="EamA_dom"/>
</dbReference>
<dbReference type="PANTHER" id="PTHR42920:SF5">
    <property type="entry name" value="EAMA DOMAIN-CONTAINING PROTEIN"/>
    <property type="match status" value="1"/>
</dbReference>
<keyword evidence="10" id="KW-1185">Reference proteome</keyword>
<protein>
    <submittedName>
        <fullName evidence="9">DMT family transporter</fullName>
    </submittedName>
</protein>
<name>A0ABU6PXB3_9BACL</name>
<feature type="transmembrane region" description="Helical" evidence="7">
    <location>
        <begin position="142"/>
        <end position="161"/>
    </location>
</feature>
<feature type="transmembrane region" description="Helical" evidence="7">
    <location>
        <begin position="261"/>
        <end position="279"/>
    </location>
</feature>
<dbReference type="PANTHER" id="PTHR42920">
    <property type="entry name" value="OS03G0707200 PROTEIN-RELATED"/>
    <property type="match status" value="1"/>
</dbReference>
<feature type="transmembrane region" description="Helical" evidence="7">
    <location>
        <begin position="36"/>
        <end position="53"/>
    </location>
</feature>
<feature type="transmembrane region" description="Helical" evidence="7">
    <location>
        <begin position="91"/>
        <end position="112"/>
    </location>
</feature>
<evidence type="ECO:0000313" key="10">
    <source>
        <dbReference type="Proteomes" id="UP001343257"/>
    </source>
</evidence>
<dbReference type="InterPro" id="IPR051258">
    <property type="entry name" value="Diverse_Substrate_Transporter"/>
</dbReference>
<comment type="subcellular location">
    <subcellularLocation>
        <location evidence="1">Cell membrane</location>
        <topology evidence="1">Multi-pass membrane protein</topology>
    </subcellularLocation>
</comment>
<dbReference type="InterPro" id="IPR037185">
    <property type="entry name" value="EmrE-like"/>
</dbReference>
<feature type="transmembrane region" description="Helical" evidence="7">
    <location>
        <begin position="238"/>
        <end position="255"/>
    </location>
</feature>
<evidence type="ECO:0000256" key="7">
    <source>
        <dbReference type="SAM" id="Phobius"/>
    </source>
</evidence>
<evidence type="ECO:0000256" key="5">
    <source>
        <dbReference type="ARBA" id="ARBA00022989"/>
    </source>
</evidence>
<sequence length="297" mass="32001">MKQYKADLIILMVTFFWGSSYLFMKVGLDSLEPFNLIALRFGVAFIAAGSLFLKRILLADRKSILYSLFLGMLLFGVFASIMLGLRSTSTSNAGFLMSLTVIFVPVLSALFMKTKPDKRLVAGILLAMTGIGMLTLKPHATLQSGDAWCILAALLFALHIIMTGKAAKNTDSLNVGILQLGFAASFGLIFSLLFESPKLPGSTSGWIAVLALGIVCSAIGFVLQAIAQQYTTPTHTGLIFALEPVVAAVFGIVFLHESLTIQGYFGAAMVLLGVALSELDARKLFGFRKMARESSYT</sequence>
<feature type="domain" description="EamA" evidence="8">
    <location>
        <begin position="144"/>
        <end position="276"/>
    </location>
</feature>
<dbReference type="RefSeq" id="WP_328280530.1">
    <property type="nucleotide sequence ID" value="NZ_JARTLD010000049.1"/>
</dbReference>
<proteinExistence type="inferred from homology"/>
<evidence type="ECO:0000256" key="3">
    <source>
        <dbReference type="ARBA" id="ARBA00022475"/>
    </source>
</evidence>
<feature type="transmembrane region" description="Helical" evidence="7">
    <location>
        <begin position="65"/>
        <end position="85"/>
    </location>
</feature>
<evidence type="ECO:0000313" key="9">
    <source>
        <dbReference type="EMBL" id="MED5019501.1"/>
    </source>
</evidence>
<keyword evidence="3" id="KW-1003">Cell membrane</keyword>